<dbReference type="Proteomes" id="UP000663843">
    <property type="component" value="Unassembled WGS sequence"/>
</dbReference>
<protein>
    <submittedName>
        <fullName evidence="1">Uncharacterized protein</fullName>
    </submittedName>
</protein>
<proteinExistence type="predicted"/>
<organism evidence="1 2">
    <name type="scientific">Rhizoctonia solani</name>
    <dbReference type="NCBI Taxonomy" id="456999"/>
    <lineage>
        <taxon>Eukaryota</taxon>
        <taxon>Fungi</taxon>
        <taxon>Dikarya</taxon>
        <taxon>Basidiomycota</taxon>
        <taxon>Agaricomycotina</taxon>
        <taxon>Agaricomycetes</taxon>
        <taxon>Cantharellales</taxon>
        <taxon>Ceratobasidiaceae</taxon>
        <taxon>Rhizoctonia</taxon>
    </lineage>
</organism>
<comment type="caution">
    <text evidence="1">The sequence shown here is derived from an EMBL/GenBank/DDBJ whole genome shotgun (WGS) entry which is preliminary data.</text>
</comment>
<sequence>MLDTLPSEVLDVIVQYSTKHTPSCLSTVSRGTYSISVRTLYASIPELGIVCMTQCLRTLSRNRKLAHLVQSFSFRLPPHSNILLAFFILLSRALSNMNNLHALSLEVGIPMPLNFANQASYQLENLSCVILPGGSYPISQLLSSQPTIKELYIICPTGDVSTLGRETLPALKSLSTPNRLLPILLPYRLSRLSRLCIIKVMASPTEVLTLSASLAQTNPPESLELCLRVNFGRATPNALEYLGQAVQYITSLRLDTYGGPIGQEDLRVMFAPNPSSFPKLKTLTITSQLPTRPAYNRSIQTHMAHGFQAPTSQRPSHIPGVPAFLCDVMTFFTENLAGVYDPQDASFQTQSHAQSTALDALHDSSCHPDIIRAWHQAHPSLERVVFPTAVYVLKEMDGNTR</sequence>
<accession>A0A8H3AKX6</accession>
<gene>
    <name evidence="1" type="ORF">RDB_LOCUS59116</name>
</gene>
<dbReference type="EMBL" id="CAJMWT010001947">
    <property type="protein sequence ID" value="CAE6426590.1"/>
    <property type="molecule type" value="Genomic_DNA"/>
</dbReference>
<reference evidence="1" key="1">
    <citation type="submission" date="2021-01" db="EMBL/GenBank/DDBJ databases">
        <authorList>
            <person name="Kaushik A."/>
        </authorList>
    </citation>
    <scope>NUCLEOTIDE SEQUENCE</scope>
    <source>
        <strain evidence="1">AG2-2IIIB</strain>
    </source>
</reference>
<dbReference type="AlphaFoldDB" id="A0A8H3AKX6"/>
<evidence type="ECO:0000313" key="2">
    <source>
        <dbReference type="Proteomes" id="UP000663843"/>
    </source>
</evidence>
<name>A0A8H3AKX6_9AGAM</name>
<evidence type="ECO:0000313" key="1">
    <source>
        <dbReference type="EMBL" id="CAE6426590.1"/>
    </source>
</evidence>